<dbReference type="EMBL" id="PVWG01000005">
    <property type="protein sequence ID" value="PSB20713.1"/>
    <property type="molecule type" value="Genomic_DNA"/>
</dbReference>
<organism evidence="3 4">
    <name type="scientific">Phormidesmis priestleyi ULC007</name>
    <dbReference type="NCBI Taxonomy" id="1920490"/>
    <lineage>
        <taxon>Bacteria</taxon>
        <taxon>Bacillati</taxon>
        <taxon>Cyanobacteriota</taxon>
        <taxon>Cyanophyceae</taxon>
        <taxon>Leptolyngbyales</taxon>
        <taxon>Leptolyngbyaceae</taxon>
        <taxon>Phormidesmis</taxon>
    </lineage>
</organism>
<keyword evidence="1" id="KW-0175">Coiled coil</keyword>
<dbReference type="OrthoDB" id="415154at2"/>
<proteinExistence type="predicted"/>
<feature type="coiled-coil region" evidence="1">
    <location>
        <begin position="986"/>
        <end position="1028"/>
    </location>
</feature>
<dbReference type="Proteomes" id="UP000238634">
    <property type="component" value="Unassembled WGS sequence"/>
</dbReference>
<dbReference type="AlphaFoldDB" id="A0A2T1DJS0"/>
<dbReference type="STRING" id="1920490.GCA_001895925_02609"/>
<evidence type="ECO:0000256" key="2">
    <source>
        <dbReference type="SAM" id="Phobius"/>
    </source>
</evidence>
<evidence type="ECO:0000256" key="1">
    <source>
        <dbReference type="SAM" id="Coils"/>
    </source>
</evidence>
<feature type="transmembrane region" description="Helical" evidence="2">
    <location>
        <begin position="1032"/>
        <end position="1055"/>
    </location>
</feature>
<reference evidence="3 4" key="2">
    <citation type="submission" date="2018-03" db="EMBL/GenBank/DDBJ databases">
        <title>The ancient ancestry and fast evolution of plastids.</title>
        <authorList>
            <person name="Moore K.R."/>
            <person name="Magnabosco C."/>
            <person name="Momper L."/>
            <person name="Gold D.A."/>
            <person name="Bosak T."/>
            <person name="Fournier G.P."/>
        </authorList>
    </citation>
    <scope>NUCLEOTIDE SEQUENCE [LARGE SCALE GENOMIC DNA]</scope>
    <source>
        <strain evidence="3 4">ULC007</strain>
    </source>
</reference>
<feature type="transmembrane region" description="Helical" evidence="2">
    <location>
        <begin position="126"/>
        <end position="148"/>
    </location>
</feature>
<gene>
    <name evidence="3" type="ORF">C7B65_06645</name>
</gene>
<feature type="transmembrane region" description="Helical" evidence="2">
    <location>
        <begin position="97"/>
        <end position="119"/>
    </location>
</feature>
<keyword evidence="4" id="KW-1185">Reference proteome</keyword>
<reference evidence="3 4" key="1">
    <citation type="submission" date="2018-02" db="EMBL/GenBank/DDBJ databases">
        <authorList>
            <person name="Cohen D.B."/>
            <person name="Kent A.D."/>
        </authorList>
    </citation>
    <scope>NUCLEOTIDE SEQUENCE [LARGE SCALE GENOMIC DNA]</scope>
    <source>
        <strain evidence="3 4">ULC007</strain>
    </source>
</reference>
<protein>
    <submittedName>
        <fullName evidence="3">Uncharacterized protein</fullName>
    </submittedName>
</protein>
<evidence type="ECO:0000313" key="3">
    <source>
        <dbReference type="EMBL" id="PSB20713.1"/>
    </source>
</evidence>
<keyword evidence="2" id="KW-0812">Transmembrane</keyword>
<feature type="transmembrane region" description="Helical" evidence="2">
    <location>
        <begin position="41"/>
        <end position="68"/>
    </location>
</feature>
<sequence length="1056" mass="117298">MFQLSKITWELSQIPWLMQIPVDPGVNTPEQAALVFSGPRFFVALISGLVLAFAFQILLTNLSVAAGISYLGRSSDSDQDHNPESGSVGGTIRKIEFAVGLWTLITVSIALFVACLLAVKLSLLSSAVLGAIVGLVIWGAYFVLLVWFSSTTVGSLIGSLVNSATSGFQAILGTATAAVGAKAINQQVVSTAEAAAAAVRRELGNAVDPIHVRDSIEDYLEKIRPPQLDVSRIRGEFEKLVNDPELQSIAGSTSPTEVMERLRHIDRNTFLNLISSRTDLSKQDANRLVDQLESVWQKTLGQFQRKDPTAEMMEYLKTVQSGSVNTNELNAKLDRLTEEVRRQGQMLENPQQSGLAATSQPPKEQLSMVDRAMQFATLMGTVMGRTDLADLDVEKILGQLQTAKDKVTQGAQQVGSQVAEKAPGFSPIKADVENYLLNAYSWHLNRETLETEFRDVLYDPEANPAIVRRQLEQLNRTDFVNLLTQRGDLSVARVAEVADQLETIRTAILGTVQASDEQGQSQDLRGRLENYLRSTDKAELNPDGIERDLSLILQDPEAGYDALSSRLSQFDRDTIVQLLAQRSDISQEEAERIVGQVESVRDRTLNTAKTAQERVKSEADALRIRVESYLQNTNKDELNPDGIKRDFKLLLDDPQAGASALRGRLSQFDRDTLVQLLAQRKDMTAEEADRVISQLEDVRHNILHSPQIAAGKAKEQVDQVTVKISDYLKNTNLKELDPDGIKRDLNTLLHDPKAGAYALGTRLSQVDRETLVKLLSQRQDLSEEQVNQVIDQVQSSLRSIARAPRRLATRTQQRVMNFESALEGYLRNTHKAALNPDGIKHDLHILLRDPRLGLSNLGTRVAEIDRPTIVALLSQRQDMTEEEANRVVDQVLSVREQFMAQIQGIQDRLQSVVDGIFARIRDYLNSLDRPELNYEGIRQDVRTMFHDPQAGFDAMRDRLGSFNRETLVALLSSREDISETDANRVIDQIEGARNTVLQRAERVQEEAQRRLEAVKRQAKKQAEETRKSAESAAWWLFGTAIISAAASAIAGAIAVL</sequence>
<name>A0A2T1DJS0_9CYAN</name>
<dbReference type="RefSeq" id="WP_073070180.1">
    <property type="nucleotide sequence ID" value="NZ_MPPI01000005.1"/>
</dbReference>
<evidence type="ECO:0000313" key="4">
    <source>
        <dbReference type="Proteomes" id="UP000238634"/>
    </source>
</evidence>
<accession>A0A2T1DJS0</accession>
<keyword evidence="2" id="KW-0472">Membrane</keyword>
<keyword evidence="2" id="KW-1133">Transmembrane helix</keyword>
<comment type="caution">
    <text evidence="3">The sequence shown here is derived from an EMBL/GenBank/DDBJ whole genome shotgun (WGS) entry which is preliminary data.</text>
</comment>